<comment type="caution">
    <text evidence="6">The sequence shown here is derived from an EMBL/GenBank/DDBJ whole genome shotgun (WGS) entry which is preliminary data.</text>
</comment>
<dbReference type="Gene3D" id="1.10.10.10">
    <property type="entry name" value="Winged helix-like DNA-binding domain superfamily/Winged helix DNA-binding domain"/>
    <property type="match status" value="1"/>
</dbReference>
<evidence type="ECO:0000259" key="5">
    <source>
        <dbReference type="PROSITE" id="PS50987"/>
    </source>
</evidence>
<proteinExistence type="predicted"/>
<dbReference type="Pfam" id="PF12840">
    <property type="entry name" value="HTH_20"/>
    <property type="match status" value="1"/>
</dbReference>
<evidence type="ECO:0000256" key="2">
    <source>
        <dbReference type="ARBA" id="ARBA00023125"/>
    </source>
</evidence>
<keyword evidence="3" id="KW-0804">Transcription</keyword>
<dbReference type="InterPro" id="IPR001845">
    <property type="entry name" value="HTH_ArsR_DNA-bd_dom"/>
</dbReference>
<accession>A0A2T0Q4U7</accession>
<feature type="region of interest" description="Disordered" evidence="4">
    <location>
        <begin position="92"/>
        <end position="114"/>
    </location>
</feature>
<evidence type="ECO:0000256" key="3">
    <source>
        <dbReference type="ARBA" id="ARBA00023163"/>
    </source>
</evidence>
<keyword evidence="1" id="KW-0805">Transcription regulation</keyword>
<dbReference type="InterPro" id="IPR011991">
    <property type="entry name" value="ArsR-like_HTH"/>
</dbReference>
<dbReference type="CDD" id="cd00090">
    <property type="entry name" value="HTH_ARSR"/>
    <property type="match status" value="1"/>
</dbReference>
<dbReference type="AlphaFoldDB" id="A0A2T0Q4U7"/>
<reference evidence="6 7" key="1">
    <citation type="submission" date="2018-03" db="EMBL/GenBank/DDBJ databases">
        <title>Genomic Encyclopedia of Archaeal and Bacterial Type Strains, Phase II (KMG-II): from individual species to whole genera.</title>
        <authorList>
            <person name="Goeker M."/>
        </authorList>
    </citation>
    <scope>NUCLEOTIDE SEQUENCE [LARGE SCALE GENOMIC DNA]</scope>
    <source>
        <strain evidence="6 7">DSM 45601</strain>
    </source>
</reference>
<dbReference type="GO" id="GO:0003700">
    <property type="term" value="F:DNA-binding transcription factor activity"/>
    <property type="evidence" value="ECO:0007669"/>
    <property type="project" value="InterPro"/>
</dbReference>
<dbReference type="InterPro" id="IPR051081">
    <property type="entry name" value="HTH_MetalResp_TranReg"/>
</dbReference>
<evidence type="ECO:0000313" key="7">
    <source>
        <dbReference type="Proteomes" id="UP000237846"/>
    </source>
</evidence>
<organism evidence="6 7">
    <name type="scientific">Allonocardiopsis opalescens</name>
    <dbReference type="NCBI Taxonomy" id="1144618"/>
    <lineage>
        <taxon>Bacteria</taxon>
        <taxon>Bacillati</taxon>
        <taxon>Actinomycetota</taxon>
        <taxon>Actinomycetes</taxon>
        <taxon>Streptosporangiales</taxon>
        <taxon>Allonocardiopsis</taxon>
    </lineage>
</organism>
<keyword evidence="7" id="KW-1185">Reference proteome</keyword>
<dbReference type="SUPFAM" id="SSF46785">
    <property type="entry name" value="Winged helix' DNA-binding domain"/>
    <property type="match status" value="1"/>
</dbReference>
<feature type="domain" description="HTH arsR-type" evidence="5">
    <location>
        <begin position="13"/>
        <end position="106"/>
    </location>
</feature>
<dbReference type="PROSITE" id="PS50987">
    <property type="entry name" value="HTH_ARSR_2"/>
    <property type="match status" value="1"/>
</dbReference>
<dbReference type="EMBL" id="PVZC01000004">
    <property type="protein sequence ID" value="PRX98822.1"/>
    <property type="molecule type" value="Genomic_DNA"/>
</dbReference>
<keyword evidence="2" id="KW-0238">DNA-binding</keyword>
<feature type="compositionally biased region" description="Basic and acidic residues" evidence="4">
    <location>
        <begin position="92"/>
        <end position="103"/>
    </location>
</feature>
<evidence type="ECO:0000256" key="4">
    <source>
        <dbReference type="SAM" id="MobiDB-lite"/>
    </source>
</evidence>
<dbReference type="PANTHER" id="PTHR33154">
    <property type="entry name" value="TRANSCRIPTIONAL REGULATOR, ARSR FAMILY"/>
    <property type="match status" value="1"/>
</dbReference>
<dbReference type="SMART" id="SM00418">
    <property type="entry name" value="HTH_ARSR"/>
    <property type="match status" value="1"/>
</dbReference>
<dbReference type="InterPro" id="IPR036388">
    <property type="entry name" value="WH-like_DNA-bd_sf"/>
</dbReference>
<dbReference type="PANTHER" id="PTHR33154:SF33">
    <property type="entry name" value="TRANSCRIPTIONAL REPRESSOR SDPR"/>
    <property type="match status" value="1"/>
</dbReference>
<dbReference type="InterPro" id="IPR036390">
    <property type="entry name" value="WH_DNA-bd_sf"/>
</dbReference>
<protein>
    <submittedName>
        <fullName evidence="6">ArsR family transcriptional regulator</fullName>
    </submittedName>
</protein>
<sequence length="197" mass="21431">MAVRGILSNMSLGDESTAAEVTARLRAVAHPVRLRMLSLLTGAAMTAADLARELDISHANASYHLRQLHAAGIVTAAGEESIRGGRAKRYRYDMDEADRRDPDGPTGSRPAGAEDEYPALYAALAAEMQRRAALAEPAARHRLTDAELWVDQATWDDVRKRVDDAARDLHLAAKPPHTPGTRRVSATIALFPMRDTT</sequence>
<evidence type="ECO:0000313" key="6">
    <source>
        <dbReference type="EMBL" id="PRX98822.1"/>
    </source>
</evidence>
<dbReference type="Proteomes" id="UP000237846">
    <property type="component" value="Unassembled WGS sequence"/>
</dbReference>
<evidence type="ECO:0000256" key="1">
    <source>
        <dbReference type="ARBA" id="ARBA00023015"/>
    </source>
</evidence>
<name>A0A2T0Q4U7_9ACTN</name>
<dbReference type="GO" id="GO:0003677">
    <property type="term" value="F:DNA binding"/>
    <property type="evidence" value="ECO:0007669"/>
    <property type="project" value="UniProtKB-KW"/>
</dbReference>
<gene>
    <name evidence="6" type="ORF">CLV72_104402</name>
</gene>